<reference evidence="2" key="1">
    <citation type="submission" date="2021-06" db="EMBL/GenBank/DDBJ databases">
        <authorList>
            <person name="Kallberg Y."/>
            <person name="Tangrot J."/>
            <person name="Rosling A."/>
        </authorList>
    </citation>
    <scope>NUCLEOTIDE SEQUENCE</scope>
    <source>
        <strain evidence="2">BR232B</strain>
    </source>
</reference>
<dbReference type="EMBL" id="CAJVPI010007083">
    <property type="protein sequence ID" value="CAG8681546.1"/>
    <property type="molecule type" value="Genomic_DNA"/>
</dbReference>
<feature type="non-terminal residue" evidence="2">
    <location>
        <position position="1"/>
    </location>
</feature>
<comment type="caution">
    <text evidence="2">The sequence shown here is derived from an EMBL/GenBank/DDBJ whole genome shotgun (WGS) entry which is preliminary data.</text>
</comment>
<evidence type="ECO:0000256" key="1">
    <source>
        <dbReference type="SAM" id="Coils"/>
    </source>
</evidence>
<keyword evidence="1" id="KW-0175">Coiled coil</keyword>
<keyword evidence="3" id="KW-1185">Reference proteome</keyword>
<dbReference type="AlphaFoldDB" id="A0A9N9ELA9"/>
<evidence type="ECO:0000313" key="2">
    <source>
        <dbReference type="EMBL" id="CAG8681546.1"/>
    </source>
</evidence>
<sequence length="161" mass="18725">LEEALRDSCKTNSELIDDFKNYQKVHKKLINNIKQDKVHLQRNLNQTNKDKEELTKYIYQLIVEIKRLNSELDNLSSQIKRSQISNVEYETKNITQLRKIESLQSMIKILEGKLSSAQKDVISIQKYSSKKEARSALLHKSEILSLKSKIAEVEHELASKV</sequence>
<protein>
    <submittedName>
        <fullName evidence="2">7469_t:CDS:1</fullName>
    </submittedName>
</protein>
<proteinExistence type="predicted"/>
<name>A0A9N9ELA9_9GLOM</name>
<accession>A0A9N9ELA9</accession>
<dbReference type="Proteomes" id="UP000789739">
    <property type="component" value="Unassembled WGS sequence"/>
</dbReference>
<evidence type="ECO:0000313" key="3">
    <source>
        <dbReference type="Proteomes" id="UP000789739"/>
    </source>
</evidence>
<feature type="non-terminal residue" evidence="2">
    <location>
        <position position="161"/>
    </location>
</feature>
<gene>
    <name evidence="2" type="ORF">PBRASI_LOCUS11836</name>
</gene>
<dbReference type="OrthoDB" id="2444191at2759"/>
<feature type="coiled-coil region" evidence="1">
    <location>
        <begin position="30"/>
        <end position="120"/>
    </location>
</feature>
<organism evidence="2 3">
    <name type="scientific">Paraglomus brasilianum</name>
    <dbReference type="NCBI Taxonomy" id="144538"/>
    <lineage>
        <taxon>Eukaryota</taxon>
        <taxon>Fungi</taxon>
        <taxon>Fungi incertae sedis</taxon>
        <taxon>Mucoromycota</taxon>
        <taxon>Glomeromycotina</taxon>
        <taxon>Glomeromycetes</taxon>
        <taxon>Paraglomerales</taxon>
        <taxon>Paraglomeraceae</taxon>
        <taxon>Paraglomus</taxon>
    </lineage>
</organism>